<evidence type="ECO:0000259" key="2">
    <source>
        <dbReference type="Pfam" id="PF16254"/>
    </source>
</evidence>
<feature type="domain" description="DUF4910" evidence="2">
    <location>
        <begin position="1"/>
        <end position="49"/>
    </location>
</feature>
<proteinExistence type="predicted"/>
<comment type="caution">
    <text evidence="3">The sequence shown here is derived from an EMBL/GenBank/DDBJ whole genome shotgun (WGS) entry which is preliminary data.</text>
</comment>
<organism evidence="3 4">
    <name type="scientific">Anaerovibrio lipolyticus</name>
    <dbReference type="NCBI Taxonomy" id="82374"/>
    <lineage>
        <taxon>Bacteria</taxon>
        <taxon>Bacillati</taxon>
        <taxon>Bacillota</taxon>
        <taxon>Negativicutes</taxon>
        <taxon>Selenomonadales</taxon>
        <taxon>Selenomonadaceae</taxon>
        <taxon>Anaerovibrio</taxon>
    </lineage>
</organism>
<evidence type="ECO:0008006" key="5">
    <source>
        <dbReference type="Google" id="ProtNLM"/>
    </source>
</evidence>
<evidence type="ECO:0000313" key="4">
    <source>
        <dbReference type="Proteomes" id="UP000030993"/>
    </source>
</evidence>
<dbReference type="Pfam" id="PF16254">
    <property type="entry name" value="DUF4910"/>
    <property type="match status" value="1"/>
</dbReference>
<dbReference type="Gene3D" id="1.10.10.10">
    <property type="entry name" value="Winged helix-like DNA-binding domain superfamily/Winged helix DNA-binding domain"/>
    <property type="match status" value="1"/>
</dbReference>
<dbReference type="AlphaFoldDB" id="A0A0B2JY98"/>
<gene>
    <name evidence="3" type="ORF">NZ47_09175</name>
</gene>
<reference evidence="3 4" key="1">
    <citation type="journal article" date="2013" name="PLoS ONE">
        <title>Identification and characterization of three novel lipases belonging to families II and V from Anaerovibrio lipolyticus 5ST.</title>
        <authorList>
            <person name="Prive F."/>
            <person name="Kaderbhai N.N."/>
            <person name="Girdwood S."/>
            <person name="Worgan H.J."/>
            <person name="Pinloche E."/>
            <person name="Scollan N.D."/>
            <person name="Huws S.A."/>
            <person name="Newbold C.J."/>
        </authorList>
    </citation>
    <scope>NUCLEOTIDE SEQUENCE [LARGE SCALE GENOMIC DNA]</scope>
    <source>
        <strain evidence="3 4">5S</strain>
    </source>
</reference>
<evidence type="ECO:0000259" key="1">
    <source>
        <dbReference type="Pfam" id="PF16221"/>
    </source>
</evidence>
<protein>
    <recommendedName>
        <fullName evidence="5">DUF4910 domain-containing protein</fullName>
    </recommendedName>
</protein>
<name>A0A0B2JY98_9FIRM</name>
<keyword evidence="4" id="KW-1185">Reference proteome</keyword>
<dbReference type="Proteomes" id="UP000030993">
    <property type="component" value="Unassembled WGS sequence"/>
</dbReference>
<sequence length="127" mass="14089">MPICGFSRSKYGEYPEYHTSKDDMGLISPSGLQGAYETMQRCIEALEGNNKYKIQCLGEPQLGKRGLYPTISQKGSYDEVTAMMNFIAYSDGTNDIVDISNLIRTPVSNLIPIAQKLSKSNLIKVVE</sequence>
<dbReference type="Gene3D" id="3.40.630.10">
    <property type="entry name" value="Zn peptidases"/>
    <property type="match status" value="1"/>
</dbReference>
<dbReference type="Pfam" id="PF16221">
    <property type="entry name" value="HTH_47"/>
    <property type="match status" value="1"/>
</dbReference>
<accession>A0A0B2JY98</accession>
<dbReference type="EMBL" id="JSCE01000178">
    <property type="protein sequence ID" value="KHM51678.1"/>
    <property type="molecule type" value="Genomic_DNA"/>
</dbReference>
<dbReference type="STRING" id="82374.NZ47_09175"/>
<dbReference type="InterPro" id="IPR036388">
    <property type="entry name" value="WH-like_DNA-bd_sf"/>
</dbReference>
<dbReference type="InterPro" id="IPR032622">
    <property type="entry name" value="UCP01524_HTH"/>
</dbReference>
<feature type="domain" description="UCP01524 winged helix-turn-helix" evidence="1">
    <location>
        <begin position="53"/>
        <end position="124"/>
    </location>
</feature>
<dbReference type="InterPro" id="IPR032589">
    <property type="entry name" value="DUF4910"/>
</dbReference>
<evidence type="ECO:0000313" key="3">
    <source>
        <dbReference type="EMBL" id="KHM51678.1"/>
    </source>
</evidence>